<accession>A0ABW2C974</accession>
<evidence type="ECO:0000313" key="4">
    <source>
        <dbReference type="Proteomes" id="UP001596337"/>
    </source>
</evidence>
<name>A0ABW2C974_9PSEU</name>
<sequence length="308" mass="33345">MPRVPFRSIALTAIGMLLLAACGQSPGDPRGSSGSQDEQVLSVGAIPDQDPQELQRRYGTLADYLKEKVGVDVKYVPVTDYTASVTAFRRGDLQLVFFGGLTGVQARTQVSGAIPLAQRDIDADFRSVFIANTKTGIEPFDDLDGLKELAGHSFTFGSDTSTSGRLMPQHFLSEAGMSVDDFSGNPGYSGSHDKTAKLVEAGTYQTGALNSSVWDELVKADKIDTSKVREVFRTPPYHDYHWVARPDIDDQLGEGTTDKIKQALLDLDGSDATEKKILDMFQAGSFVDTAPGNYAQIEQVAQRLGLLN</sequence>
<dbReference type="EMBL" id="JBHSXX010000001">
    <property type="protein sequence ID" value="MFC6871252.1"/>
    <property type="molecule type" value="Genomic_DNA"/>
</dbReference>
<keyword evidence="2" id="KW-0732">Signal</keyword>
<dbReference type="Proteomes" id="UP001596337">
    <property type="component" value="Unassembled WGS sequence"/>
</dbReference>
<organism evidence="3 4">
    <name type="scientific">Haloechinothrix salitolerans</name>
    <dbReference type="NCBI Taxonomy" id="926830"/>
    <lineage>
        <taxon>Bacteria</taxon>
        <taxon>Bacillati</taxon>
        <taxon>Actinomycetota</taxon>
        <taxon>Actinomycetes</taxon>
        <taxon>Pseudonocardiales</taxon>
        <taxon>Pseudonocardiaceae</taxon>
        <taxon>Haloechinothrix</taxon>
    </lineage>
</organism>
<dbReference type="Gene3D" id="3.40.190.10">
    <property type="entry name" value="Periplasmic binding protein-like II"/>
    <property type="match status" value="2"/>
</dbReference>
<protein>
    <submittedName>
        <fullName evidence="3">Selenate ABC transporter substrate-binding protein</fullName>
    </submittedName>
</protein>
<evidence type="ECO:0000256" key="2">
    <source>
        <dbReference type="ARBA" id="ARBA00022729"/>
    </source>
</evidence>
<evidence type="ECO:0000313" key="3">
    <source>
        <dbReference type="EMBL" id="MFC6871252.1"/>
    </source>
</evidence>
<dbReference type="PROSITE" id="PS51257">
    <property type="entry name" value="PROKAR_LIPOPROTEIN"/>
    <property type="match status" value="1"/>
</dbReference>
<dbReference type="SUPFAM" id="SSF53850">
    <property type="entry name" value="Periplasmic binding protein-like II"/>
    <property type="match status" value="1"/>
</dbReference>
<dbReference type="InterPro" id="IPR030836">
    <property type="entry name" value="ABC_peri_PhnD-like"/>
</dbReference>
<dbReference type="PANTHER" id="PTHR35841">
    <property type="entry name" value="PHOSPHONATES-BINDING PERIPLASMIC PROTEIN"/>
    <property type="match status" value="1"/>
</dbReference>
<dbReference type="InterPro" id="IPR005770">
    <property type="entry name" value="PhnD"/>
</dbReference>
<dbReference type="NCBIfam" id="TIGR04553">
    <property type="entry name" value="ABC_peri_selen"/>
    <property type="match status" value="1"/>
</dbReference>
<dbReference type="PANTHER" id="PTHR35841:SF1">
    <property type="entry name" value="PHOSPHONATES-BINDING PERIPLASMIC PROTEIN"/>
    <property type="match status" value="1"/>
</dbReference>
<dbReference type="RefSeq" id="WP_345404278.1">
    <property type="nucleotide sequence ID" value="NZ_BAABLA010000117.1"/>
</dbReference>
<gene>
    <name evidence="3" type="ORF">ACFQGD_29430</name>
</gene>
<keyword evidence="4" id="KW-1185">Reference proteome</keyword>
<evidence type="ECO:0000256" key="1">
    <source>
        <dbReference type="ARBA" id="ARBA00007162"/>
    </source>
</evidence>
<dbReference type="Pfam" id="PF12974">
    <property type="entry name" value="Phosphonate-bd"/>
    <property type="match status" value="1"/>
</dbReference>
<dbReference type="NCBIfam" id="TIGR01098">
    <property type="entry name" value="3A0109s03R"/>
    <property type="match status" value="1"/>
</dbReference>
<proteinExistence type="inferred from homology"/>
<reference evidence="4" key="1">
    <citation type="journal article" date="2019" name="Int. J. Syst. Evol. Microbiol.">
        <title>The Global Catalogue of Microorganisms (GCM) 10K type strain sequencing project: providing services to taxonomists for standard genome sequencing and annotation.</title>
        <authorList>
            <consortium name="The Broad Institute Genomics Platform"/>
            <consortium name="The Broad Institute Genome Sequencing Center for Infectious Disease"/>
            <person name="Wu L."/>
            <person name="Ma J."/>
        </authorList>
    </citation>
    <scope>NUCLEOTIDE SEQUENCE [LARGE SCALE GENOMIC DNA]</scope>
    <source>
        <strain evidence="4">KCTC 32255</strain>
    </source>
</reference>
<comment type="caution">
    <text evidence="3">The sequence shown here is derived from an EMBL/GenBank/DDBJ whole genome shotgun (WGS) entry which is preliminary data.</text>
</comment>
<comment type="similarity">
    <text evidence="1">Belongs to the phosphate/phosphite/phosphonate binding protein family.</text>
</comment>